<organism evidence="3 4">
    <name type="scientific">Gordonia asplenii</name>
    <dbReference type="NCBI Taxonomy" id="2725283"/>
    <lineage>
        <taxon>Bacteria</taxon>
        <taxon>Bacillati</taxon>
        <taxon>Actinomycetota</taxon>
        <taxon>Actinomycetes</taxon>
        <taxon>Mycobacteriales</taxon>
        <taxon>Gordoniaceae</taxon>
        <taxon>Gordonia</taxon>
    </lineage>
</organism>
<dbReference type="PANTHER" id="PTHR42059">
    <property type="entry name" value="TNT DOMAIN-CONTAINING PROTEIN"/>
    <property type="match status" value="1"/>
</dbReference>
<dbReference type="Proteomes" id="UP000550729">
    <property type="component" value="Unassembled WGS sequence"/>
</dbReference>
<proteinExistence type="predicted"/>
<accession>A0A848L2I9</accession>
<feature type="domain" description="TNT" evidence="2">
    <location>
        <begin position="123"/>
        <end position="226"/>
    </location>
</feature>
<dbReference type="InterPro" id="IPR025331">
    <property type="entry name" value="TNT"/>
</dbReference>
<sequence>MNRRSVLVLFSVVVAFFGGSSIASAAPPSLDFGSLGGIISPLQHGCSTDLYKAGDWRMGAKILATAAPVGPQVAGYDRLGGSKDADTFLETWWNPNEKPETWKWPAQDGFKIVNGHAVKRISTLKVGTRIDRYGGETGNFFAPEGASYTSRALPPANLSNVESCNYHIYEVIKPMKVYRGPIAPWFGQRGGATQFQASPVLIDPASADCGTKLNVEWLSCAKYLKAVYP</sequence>
<evidence type="ECO:0000313" key="4">
    <source>
        <dbReference type="Proteomes" id="UP000550729"/>
    </source>
</evidence>
<evidence type="ECO:0000313" key="3">
    <source>
        <dbReference type="EMBL" id="NMO03295.1"/>
    </source>
</evidence>
<feature type="signal peptide" evidence="1">
    <location>
        <begin position="1"/>
        <end position="25"/>
    </location>
</feature>
<reference evidence="3 4" key="1">
    <citation type="submission" date="2020-04" db="EMBL/GenBank/DDBJ databases">
        <title>Gordonia sp. nov. TBRC 11910.</title>
        <authorList>
            <person name="Suriyachadkun C."/>
        </authorList>
    </citation>
    <scope>NUCLEOTIDE SEQUENCE [LARGE SCALE GENOMIC DNA]</scope>
    <source>
        <strain evidence="3 4">TBRC 11910</strain>
    </source>
</reference>
<dbReference type="GO" id="GO:0050135">
    <property type="term" value="F:NADP+ nucleosidase activity"/>
    <property type="evidence" value="ECO:0007669"/>
    <property type="project" value="InterPro"/>
</dbReference>
<comment type="caution">
    <text evidence="3">The sequence shown here is derived from an EMBL/GenBank/DDBJ whole genome shotgun (WGS) entry which is preliminary data.</text>
</comment>
<protein>
    <submittedName>
        <fullName evidence="3">Glycohydrolase toxin TNT-related protein</fullName>
    </submittedName>
</protein>
<keyword evidence="3" id="KW-0378">Hydrolase</keyword>
<evidence type="ECO:0000256" key="1">
    <source>
        <dbReference type="SAM" id="SignalP"/>
    </source>
</evidence>
<feature type="chain" id="PRO_5032290774" evidence="1">
    <location>
        <begin position="26"/>
        <end position="229"/>
    </location>
</feature>
<dbReference type="EMBL" id="JABBNB010000021">
    <property type="protein sequence ID" value="NMO03295.1"/>
    <property type="molecule type" value="Genomic_DNA"/>
</dbReference>
<dbReference type="Pfam" id="PF14021">
    <property type="entry name" value="TNT"/>
    <property type="match status" value="1"/>
</dbReference>
<dbReference type="PANTHER" id="PTHR42059:SF1">
    <property type="entry name" value="TNT DOMAIN-CONTAINING PROTEIN"/>
    <property type="match status" value="1"/>
</dbReference>
<dbReference type="AlphaFoldDB" id="A0A848L2I9"/>
<evidence type="ECO:0000259" key="2">
    <source>
        <dbReference type="Pfam" id="PF14021"/>
    </source>
</evidence>
<keyword evidence="1" id="KW-0732">Signal</keyword>
<gene>
    <name evidence="3" type="ORF">HH308_18950</name>
</gene>
<dbReference type="InterPro" id="IPR053024">
    <property type="entry name" value="Fungal_surface_NADase"/>
</dbReference>
<keyword evidence="4" id="KW-1185">Reference proteome</keyword>
<name>A0A848L2I9_9ACTN</name>